<dbReference type="Gene3D" id="2.40.420.20">
    <property type="match status" value="1"/>
</dbReference>
<name>A0A382C206_9ZZZZ</name>
<sequence length="289" mass="32033">MKRSTKITAIIIIFFLIIASVIIARTMIGNHFQKKFSKRPPPGIIVTSVSSYNFSEKIESFGTAIPIKTKSFRIKKSEIVSEIKFNKFVKKGEIIAKLNTENIIAPFDGIIGKRGLSDDTLGSESSIIITLDDSSIILSDLKIPETFASAIKKGLPIEARFSGYKDKIYIGEVDIVSSRINPDTRSLLIRVKIENNNLELIPGALLEITVKFNNRDSQSIPDTSVILEGDKVYVYKIIDENIAKKLEIKIGTRNKGNLEVISGLTEGDIVVAEGLKKVRPNSKIKPINK</sequence>
<keyword evidence="1" id="KW-0472">Membrane</keyword>
<dbReference type="Pfam" id="PF25954">
    <property type="entry name" value="Beta-barrel_RND_2"/>
    <property type="match status" value="1"/>
</dbReference>
<feature type="domain" description="YknX-like C-terminal permuted SH3-like" evidence="3">
    <location>
        <begin position="219"/>
        <end position="279"/>
    </location>
</feature>
<dbReference type="GO" id="GO:0015562">
    <property type="term" value="F:efflux transmembrane transporter activity"/>
    <property type="evidence" value="ECO:0007669"/>
    <property type="project" value="TreeGrafter"/>
</dbReference>
<keyword evidence="1" id="KW-1133">Transmembrane helix</keyword>
<dbReference type="AlphaFoldDB" id="A0A382C206"/>
<evidence type="ECO:0000256" key="1">
    <source>
        <dbReference type="SAM" id="Phobius"/>
    </source>
</evidence>
<dbReference type="InterPro" id="IPR058637">
    <property type="entry name" value="YknX-like_C"/>
</dbReference>
<gene>
    <name evidence="4" type="ORF">METZ01_LOCUS172656</name>
</gene>
<dbReference type="NCBIfam" id="TIGR01730">
    <property type="entry name" value="RND_mfp"/>
    <property type="match status" value="1"/>
</dbReference>
<dbReference type="GO" id="GO:1990281">
    <property type="term" value="C:efflux pump complex"/>
    <property type="evidence" value="ECO:0007669"/>
    <property type="project" value="TreeGrafter"/>
</dbReference>
<dbReference type="PANTHER" id="PTHR30469">
    <property type="entry name" value="MULTIDRUG RESISTANCE PROTEIN MDTA"/>
    <property type="match status" value="1"/>
</dbReference>
<organism evidence="4">
    <name type="scientific">marine metagenome</name>
    <dbReference type="NCBI Taxonomy" id="408172"/>
    <lineage>
        <taxon>unclassified sequences</taxon>
        <taxon>metagenomes</taxon>
        <taxon>ecological metagenomes</taxon>
    </lineage>
</organism>
<dbReference type="InterPro" id="IPR006143">
    <property type="entry name" value="RND_pump_MFP"/>
</dbReference>
<reference evidence="4" key="1">
    <citation type="submission" date="2018-05" db="EMBL/GenBank/DDBJ databases">
        <authorList>
            <person name="Lanie J.A."/>
            <person name="Ng W.-L."/>
            <person name="Kazmierczak K.M."/>
            <person name="Andrzejewski T.M."/>
            <person name="Davidsen T.M."/>
            <person name="Wayne K.J."/>
            <person name="Tettelin H."/>
            <person name="Glass J.I."/>
            <person name="Rusch D."/>
            <person name="Podicherti R."/>
            <person name="Tsui H.-C.T."/>
            <person name="Winkler M.E."/>
        </authorList>
    </citation>
    <scope>NUCLEOTIDE SEQUENCE</scope>
</reference>
<dbReference type="Pfam" id="PF25989">
    <property type="entry name" value="YknX_C"/>
    <property type="match status" value="1"/>
</dbReference>
<evidence type="ECO:0000259" key="2">
    <source>
        <dbReference type="Pfam" id="PF25954"/>
    </source>
</evidence>
<evidence type="ECO:0000259" key="3">
    <source>
        <dbReference type="Pfam" id="PF25989"/>
    </source>
</evidence>
<keyword evidence="1" id="KW-0812">Transmembrane</keyword>
<dbReference type="PANTHER" id="PTHR30469:SF11">
    <property type="entry name" value="BLL4320 PROTEIN"/>
    <property type="match status" value="1"/>
</dbReference>
<protein>
    <submittedName>
        <fullName evidence="4">Uncharacterized protein</fullName>
    </submittedName>
</protein>
<feature type="transmembrane region" description="Helical" evidence="1">
    <location>
        <begin position="7"/>
        <end position="28"/>
    </location>
</feature>
<dbReference type="SUPFAM" id="SSF111369">
    <property type="entry name" value="HlyD-like secretion proteins"/>
    <property type="match status" value="1"/>
</dbReference>
<feature type="domain" description="CusB-like beta-barrel" evidence="2">
    <location>
        <begin position="142"/>
        <end position="210"/>
    </location>
</feature>
<dbReference type="EMBL" id="UINC01032324">
    <property type="protein sequence ID" value="SVB19802.1"/>
    <property type="molecule type" value="Genomic_DNA"/>
</dbReference>
<dbReference type="InterPro" id="IPR058792">
    <property type="entry name" value="Beta-barrel_RND_2"/>
</dbReference>
<evidence type="ECO:0000313" key="4">
    <source>
        <dbReference type="EMBL" id="SVB19802.1"/>
    </source>
</evidence>
<proteinExistence type="predicted"/>
<accession>A0A382C206</accession>
<dbReference type="Gene3D" id="2.40.30.170">
    <property type="match status" value="1"/>
</dbReference>